<sequence>MNINRSLWTAIDETLIRKIKHKGVTVDPYNGHRIVSYEERKSDLLVSLKKDSNRMMLYNTFESSSHQQQHP</sequence>
<dbReference type="EMBL" id="PQFF01000291">
    <property type="protein sequence ID" value="RHZ65085.1"/>
    <property type="molecule type" value="Genomic_DNA"/>
</dbReference>
<organism evidence="1 2">
    <name type="scientific">Diversispora epigaea</name>
    <dbReference type="NCBI Taxonomy" id="1348612"/>
    <lineage>
        <taxon>Eukaryota</taxon>
        <taxon>Fungi</taxon>
        <taxon>Fungi incertae sedis</taxon>
        <taxon>Mucoromycota</taxon>
        <taxon>Glomeromycotina</taxon>
        <taxon>Glomeromycetes</taxon>
        <taxon>Diversisporales</taxon>
        <taxon>Diversisporaceae</taxon>
        <taxon>Diversispora</taxon>
    </lineage>
</organism>
<keyword evidence="2" id="KW-1185">Reference proteome</keyword>
<comment type="caution">
    <text evidence="1">The sequence shown here is derived from an EMBL/GenBank/DDBJ whole genome shotgun (WGS) entry which is preliminary data.</text>
</comment>
<gene>
    <name evidence="1" type="ORF">Glove_319g172</name>
</gene>
<accession>A0A397HPI2</accession>
<dbReference type="Proteomes" id="UP000266861">
    <property type="component" value="Unassembled WGS sequence"/>
</dbReference>
<proteinExistence type="predicted"/>
<dbReference type="AlphaFoldDB" id="A0A397HPI2"/>
<name>A0A397HPI2_9GLOM</name>
<protein>
    <submittedName>
        <fullName evidence="1">Uncharacterized protein</fullName>
    </submittedName>
</protein>
<reference evidence="1 2" key="1">
    <citation type="submission" date="2018-08" db="EMBL/GenBank/DDBJ databases">
        <title>Genome and evolution of the arbuscular mycorrhizal fungus Diversispora epigaea (formerly Glomus versiforme) and its bacterial endosymbionts.</title>
        <authorList>
            <person name="Sun X."/>
            <person name="Fei Z."/>
            <person name="Harrison M."/>
        </authorList>
    </citation>
    <scope>NUCLEOTIDE SEQUENCE [LARGE SCALE GENOMIC DNA]</scope>
    <source>
        <strain evidence="1 2">IT104</strain>
    </source>
</reference>
<evidence type="ECO:0000313" key="1">
    <source>
        <dbReference type="EMBL" id="RHZ65085.1"/>
    </source>
</evidence>
<evidence type="ECO:0000313" key="2">
    <source>
        <dbReference type="Proteomes" id="UP000266861"/>
    </source>
</evidence>